<dbReference type="Pfam" id="PF17931">
    <property type="entry name" value="TetR_C_23"/>
    <property type="match status" value="1"/>
</dbReference>
<keyword evidence="1 2" id="KW-0238">DNA-binding</keyword>
<feature type="domain" description="HTH tetR-type" evidence="4">
    <location>
        <begin position="82"/>
        <end position="142"/>
    </location>
</feature>
<evidence type="ECO:0000313" key="5">
    <source>
        <dbReference type="EMBL" id="AZI43646.1"/>
    </source>
</evidence>
<dbReference type="Proteomes" id="UP000276417">
    <property type="component" value="Chromosome 1"/>
</dbReference>
<keyword evidence="3" id="KW-1133">Transmembrane helix</keyword>
<dbReference type="PROSITE" id="PS50977">
    <property type="entry name" value="HTH_TETR_2"/>
    <property type="match status" value="1"/>
</dbReference>
<evidence type="ECO:0000313" key="6">
    <source>
        <dbReference type="Proteomes" id="UP000276417"/>
    </source>
</evidence>
<organism evidence="5 6">
    <name type="scientific">Deinococcus psychrotolerans</name>
    <dbReference type="NCBI Taxonomy" id="2489213"/>
    <lineage>
        <taxon>Bacteria</taxon>
        <taxon>Thermotogati</taxon>
        <taxon>Deinococcota</taxon>
        <taxon>Deinococci</taxon>
        <taxon>Deinococcales</taxon>
        <taxon>Deinococcaceae</taxon>
        <taxon>Deinococcus</taxon>
    </lineage>
</organism>
<dbReference type="SUPFAM" id="SSF46689">
    <property type="entry name" value="Homeodomain-like"/>
    <property type="match status" value="1"/>
</dbReference>
<evidence type="ECO:0000256" key="2">
    <source>
        <dbReference type="PROSITE-ProRule" id="PRU00335"/>
    </source>
</evidence>
<dbReference type="InterPro" id="IPR050109">
    <property type="entry name" value="HTH-type_TetR-like_transc_reg"/>
</dbReference>
<evidence type="ECO:0000256" key="3">
    <source>
        <dbReference type="SAM" id="Phobius"/>
    </source>
</evidence>
<protein>
    <submittedName>
        <fullName evidence="5">TetR/AcrR family transcriptional regulator</fullName>
    </submittedName>
</protein>
<dbReference type="InterPro" id="IPR001647">
    <property type="entry name" value="HTH_TetR"/>
</dbReference>
<dbReference type="SUPFAM" id="SSF48498">
    <property type="entry name" value="Tetracyclin repressor-like, C-terminal domain"/>
    <property type="match status" value="1"/>
</dbReference>
<evidence type="ECO:0000259" key="4">
    <source>
        <dbReference type="PROSITE" id="PS50977"/>
    </source>
</evidence>
<proteinExistence type="predicted"/>
<dbReference type="GO" id="GO:0003700">
    <property type="term" value="F:DNA-binding transcription factor activity"/>
    <property type="evidence" value="ECO:0007669"/>
    <property type="project" value="TreeGrafter"/>
</dbReference>
<dbReference type="InterPro" id="IPR041673">
    <property type="entry name" value="TetR_C_23"/>
</dbReference>
<accession>A0A3G8YR01</accession>
<name>A0A3G8YR01_9DEIO</name>
<gene>
    <name evidence="5" type="ORF">EHF33_13540</name>
</gene>
<dbReference type="OrthoDB" id="2720430at2"/>
<dbReference type="KEGG" id="dph:EHF33_13540"/>
<dbReference type="PANTHER" id="PTHR30055:SF146">
    <property type="entry name" value="HTH-TYPE TRANSCRIPTIONAL DUAL REGULATOR CECR"/>
    <property type="match status" value="1"/>
</dbReference>
<dbReference type="AlphaFoldDB" id="A0A3G8YR01"/>
<dbReference type="PANTHER" id="PTHR30055">
    <property type="entry name" value="HTH-TYPE TRANSCRIPTIONAL REGULATOR RUTR"/>
    <property type="match status" value="1"/>
</dbReference>
<feature type="transmembrane region" description="Helical" evidence="3">
    <location>
        <begin position="223"/>
        <end position="244"/>
    </location>
</feature>
<dbReference type="InterPro" id="IPR036271">
    <property type="entry name" value="Tet_transcr_reg_TetR-rel_C_sf"/>
</dbReference>
<dbReference type="EMBL" id="CP034183">
    <property type="protein sequence ID" value="AZI43646.1"/>
    <property type="molecule type" value="Genomic_DNA"/>
</dbReference>
<dbReference type="PRINTS" id="PR00455">
    <property type="entry name" value="HTHTETR"/>
</dbReference>
<evidence type="ECO:0000256" key="1">
    <source>
        <dbReference type="ARBA" id="ARBA00023125"/>
    </source>
</evidence>
<feature type="DNA-binding region" description="H-T-H motif" evidence="2">
    <location>
        <begin position="105"/>
        <end position="124"/>
    </location>
</feature>
<keyword evidence="3" id="KW-0812">Transmembrane</keyword>
<dbReference type="Pfam" id="PF00440">
    <property type="entry name" value="TetR_N"/>
    <property type="match status" value="1"/>
</dbReference>
<keyword evidence="3" id="KW-0472">Membrane</keyword>
<reference evidence="5 6" key="1">
    <citation type="submission" date="2018-11" db="EMBL/GenBank/DDBJ databases">
        <title>Deinococcus shelandsis sp. nov., isolated from South Shetland Islands soil of Antarctica.</title>
        <authorList>
            <person name="Tian J."/>
        </authorList>
    </citation>
    <scope>NUCLEOTIDE SEQUENCE [LARGE SCALE GENOMIC DNA]</scope>
    <source>
        <strain evidence="5 6">S14-83T</strain>
    </source>
</reference>
<dbReference type="InterPro" id="IPR009057">
    <property type="entry name" value="Homeodomain-like_sf"/>
</dbReference>
<sequence length="311" mass="35017">MFKSSDSTLDSAARRWDRAGCTPALGGYIANSPSIRSSVFFHSLSLCGLLAPNPSGNFHDYNLNMFKDQAQLLPLSEETKAERTRRKVFETAMTLFRERGFDETTMRDISREAGMALGTAYYHFPSKEAIISAYYESTQSRHHAHVTEHLPGLSTLQERLKMVFYSKLTDVQGDRRMLGAIFRYNGDPKHPLSVLGDETRELQRQSVATIALALRGERLPREVAGLLPLALWALQMGLLLYLLYDSSEGQRRTFRLVDQSLALTTQLLGVVRNPLLQPLITPILRQVNQMLDEAQISLKDRPSTSQPLSES</sequence>
<keyword evidence="6" id="KW-1185">Reference proteome</keyword>
<dbReference type="Gene3D" id="1.10.357.10">
    <property type="entry name" value="Tetracycline Repressor, domain 2"/>
    <property type="match status" value="1"/>
</dbReference>
<dbReference type="GO" id="GO:0000976">
    <property type="term" value="F:transcription cis-regulatory region binding"/>
    <property type="evidence" value="ECO:0007669"/>
    <property type="project" value="TreeGrafter"/>
</dbReference>